<dbReference type="Proteomes" id="UP000628669">
    <property type="component" value="Unassembled WGS sequence"/>
</dbReference>
<dbReference type="RefSeq" id="WP_200247714.1">
    <property type="nucleotide sequence ID" value="NZ_JAENHK010000010.1"/>
</dbReference>
<organism evidence="1 2">
    <name type="scientific">Chryseobacterium paridis</name>
    <dbReference type="NCBI Taxonomy" id="2800328"/>
    <lineage>
        <taxon>Bacteria</taxon>
        <taxon>Pseudomonadati</taxon>
        <taxon>Bacteroidota</taxon>
        <taxon>Flavobacteriia</taxon>
        <taxon>Flavobacteriales</taxon>
        <taxon>Weeksellaceae</taxon>
        <taxon>Chryseobacterium group</taxon>
        <taxon>Chryseobacterium</taxon>
    </lineage>
</organism>
<evidence type="ECO:0000313" key="2">
    <source>
        <dbReference type="Proteomes" id="UP000628669"/>
    </source>
</evidence>
<dbReference type="SUPFAM" id="SSF69318">
    <property type="entry name" value="Integrin alpha N-terminal domain"/>
    <property type="match status" value="1"/>
</dbReference>
<sequence length="228" mass="26527">MDKYKILIIFILYGSFCFGQHHFELKSGSDKYIAYITVADCDGEKCSGNGIILLRDKKTSHVVQTLTSDDLYFYLNKDQQPSVNVIQLYNEQSPLIFNDFNFDGFEDIAIRNGNESSYGGPSYDVYVYNSTKRQFVISDELTSLAFENLGMFQTDLKRKRIITFSKSGCCWHLTTEYQVIPRKGLDKVYELEEDAMGGEFVKVTKREKVKNKWIVKTKQYPIKEYYKE</sequence>
<accession>A0ABS1FYF2</accession>
<comment type="caution">
    <text evidence="1">The sequence shown here is derived from an EMBL/GenBank/DDBJ whole genome shotgun (WGS) entry which is preliminary data.</text>
</comment>
<dbReference type="NCBIfam" id="NF047539">
    <property type="entry name" value="XAC2610_fam"/>
    <property type="match status" value="1"/>
</dbReference>
<reference evidence="2" key="1">
    <citation type="submission" date="2021-01" db="EMBL/GenBank/DDBJ databases">
        <title>Genome public.</title>
        <authorList>
            <person name="Liu C."/>
            <person name="Sun Q."/>
        </authorList>
    </citation>
    <scope>NUCLEOTIDE SEQUENCE [LARGE SCALE GENOMIC DNA]</scope>
    <source>
        <strain evidence="2">YIM B02567</strain>
    </source>
</reference>
<protein>
    <submittedName>
        <fullName evidence="1">FG-GAP repeat protein</fullName>
    </submittedName>
</protein>
<proteinExistence type="predicted"/>
<gene>
    <name evidence="1" type="ORF">JHL15_17075</name>
</gene>
<name>A0ABS1FYF2_9FLAO</name>
<evidence type="ECO:0000313" key="1">
    <source>
        <dbReference type="EMBL" id="MBK1897482.1"/>
    </source>
</evidence>
<dbReference type="InterPro" id="IPR028994">
    <property type="entry name" value="Integrin_alpha_N"/>
</dbReference>
<dbReference type="InterPro" id="IPR058087">
    <property type="entry name" value="XAC2610_dom"/>
</dbReference>
<dbReference type="EMBL" id="JAENHK010000010">
    <property type="protein sequence ID" value="MBK1897482.1"/>
    <property type="molecule type" value="Genomic_DNA"/>
</dbReference>
<keyword evidence="2" id="KW-1185">Reference proteome</keyword>